<protein>
    <submittedName>
        <fullName evidence="2">ABC transporter</fullName>
    </submittedName>
</protein>
<feature type="transmembrane region" description="Helical" evidence="1">
    <location>
        <begin position="115"/>
        <end position="136"/>
    </location>
</feature>
<dbReference type="RefSeq" id="WP_311681231.1">
    <property type="nucleotide sequence ID" value="NZ_JAVREU010000004.1"/>
</dbReference>
<accession>A0ABU2P8T4</accession>
<dbReference type="Proteomes" id="UP001183586">
    <property type="component" value="Unassembled WGS sequence"/>
</dbReference>
<feature type="transmembrane region" description="Helical" evidence="1">
    <location>
        <begin position="46"/>
        <end position="63"/>
    </location>
</feature>
<comment type="caution">
    <text evidence="2">The sequence shown here is derived from an EMBL/GenBank/DDBJ whole genome shotgun (WGS) entry which is preliminary data.</text>
</comment>
<keyword evidence="3" id="KW-1185">Reference proteome</keyword>
<evidence type="ECO:0000313" key="2">
    <source>
        <dbReference type="EMBL" id="MDT0388188.1"/>
    </source>
</evidence>
<proteinExistence type="predicted"/>
<keyword evidence="1" id="KW-0812">Transmembrane</keyword>
<evidence type="ECO:0000313" key="3">
    <source>
        <dbReference type="Proteomes" id="UP001183586"/>
    </source>
</evidence>
<dbReference type="EMBL" id="JAVREU010000004">
    <property type="protein sequence ID" value="MDT0388188.1"/>
    <property type="molecule type" value="Genomic_DNA"/>
</dbReference>
<organism evidence="2 3">
    <name type="scientific">Streptomyces dubilierae</name>
    <dbReference type="NCBI Taxonomy" id="3075533"/>
    <lineage>
        <taxon>Bacteria</taxon>
        <taxon>Bacillati</taxon>
        <taxon>Actinomycetota</taxon>
        <taxon>Actinomycetes</taxon>
        <taxon>Kitasatosporales</taxon>
        <taxon>Streptomycetaceae</taxon>
        <taxon>Streptomyces</taxon>
    </lineage>
</organism>
<feature type="transmembrane region" description="Helical" evidence="1">
    <location>
        <begin position="15"/>
        <end position="34"/>
    </location>
</feature>
<gene>
    <name evidence="2" type="ORF">RM641_12200</name>
</gene>
<evidence type="ECO:0000256" key="1">
    <source>
        <dbReference type="SAM" id="Phobius"/>
    </source>
</evidence>
<name>A0ABU2P8T4_9ACTN</name>
<reference evidence="3" key="1">
    <citation type="submission" date="2023-07" db="EMBL/GenBank/DDBJ databases">
        <title>30 novel species of actinomycetes from the DSMZ collection.</title>
        <authorList>
            <person name="Nouioui I."/>
        </authorList>
    </citation>
    <scope>NUCLEOTIDE SEQUENCE [LARGE SCALE GENOMIC DNA]</scope>
    <source>
        <strain evidence="3">DSM 41921</strain>
    </source>
</reference>
<feature type="transmembrane region" description="Helical" evidence="1">
    <location>
        <begin position="143"/>
        <end position="162"/>
    </location>
</feature>
<feature type="transmembrane region" description="Helical" evidence="1">
    <location>
        <begin position="182"/>
        <end position="199"/>
    </location>
</feature>
<sequence>MPVNRQLLLPVHRTLPWGAVGAAGGAGLLLAALTRTGETAEQLSLPLLRAAVLAFALGLVFLLDDPARHTTATVPTPRPLRIALRTALVVPAAAAWWTVALLLVPPDVRPPVGDLTLEAGAAFALAVTGAAAAVRFTEATRPGLPVAAALLTTAVLALLLWPERWALFVPVEDERWAAAHDRWGVVLAGTVILGAWCALEPVRRRIRL</sequence>
<keyword evidence="1" id="KW-1133">Transmembrane helix</keyword>
<feature type="transmembrane region" description="Helical" evidence="1">
    <location>
        <begin position="83"/>
        <end position="103"/>
    </location>
</feature>
<keyword evidence="1" id="KW-0472">Membrane</keyword>